<dbReference type="InterPro" id="IPR020094">
    <property type="entry name" value="TruA/RsuA/RluB/E/F_N"/>
</dbReference>
<dbReference type="EMBL" id="AJWZ01007425">
    <property type="protein sequence ID" value="EKC56938.1"/>
    <property type="molecule type" value="Genomic_DNA"/>
</dbReference>
<dbReference type="GO" id="GO:0009982">
    <property type="term" value="F:pseudouridine synthase activity"/>
    <property type="evidence" value="ECO:0007669"/>
    <property type="project" value="InterPro"/>
</dbReference>
<sequence length="244" mass="27416">MAIGLLIIWGIGQLARQLIQPKIVGDSVGMPPLPTLFLLYIGYKLGGVVGMIVAVPIGLIALTMYQEGALQTTKDSVKILTAGINHFRRLKPEDMDEVRQMQERDRRLSEELARQAAEEEAQKEAQKEARKEAFAKKQKRKEIMRNIRLRLQYEGTRYQGWQKQTSTDNTIQGKMEVLLTKMCGEPVEIAASGRTDAGVHALGQVANFHTESDMSTEEIMAYCNRYLPEDIAVVEVSEAAPRFH</sequence>
<feature type="domain" description="Pseudouridine synthase I TruA alpha/beta" evidence="10">
    <location>
        <begin position="152"/>
        <end position="239"/>
    </location>
</feature>
<dbReference type="Pfam" id="PF01594">
    <property type="entry name" value="AI-2E_transport"/>
    <property type="match status" value="1"/>
</dbReference>
<gene>
    <name evidence="11" type="ORF">OBE_10804</name>
</gene>
<keyword evidence="4" id="KW-0819">tRNA processing</keyword>
<evidence type="ECO:0000256" key="4">
    <source>
        <dbReference type="ARBA" id="ARBA00022694"/>
    </source>
</evidence>
<organism evidence="11">
    <name type="scientific">human gut metagenome</name>
    <dbReference type="NCBI Taxonomy" id="408170"/>
    <lineage>
        <taxon>unclassified sequences</taxon>
        <taxon>metagenomes</taxon>
        <taxon>organismal metagenomes</taxon>
    </lineage>
</organism>
<dbReference type="FunFam" id="3.30.70.580:FF:000001">
    <property type="entry name" value="tRNA pseudouridine synthase A"/>
    <property type="match status" value="1"/>
</dbReference>
<feature type="non-terminal residue" evidence="11">
    <location>
        <position position="244"/>
    </location>
</feature>
<dbReference type="GO" id="GO:0016020">
    <property type="term" value="C:membrane"/>
    <property type="evidence" value="ECO:0007669"/>
    <property type="project" value="UniProtKB-SubCell"/>
</dbReference>
<dbReference type="Pfam" id="PF01416">
    <property type="entry name" value="PseudoU_synth_1"/>
    <property type="match status" value="1"/>
</dbReference>
<evidence type="ECO:0000256" key="7">
    <source>
        <dbReference type="ARBA" id="ARBA00023235"/>
    </source>
</evidence>
<dbReference type="PANTHER" id="PTHR11142">
    <property type="entry name" value="PSEUDOURIDYLATE SYNTHASE"/>
    <property type="match status" value="1"/>
</dbReference>
<dbReference type="InterPro" id="IPR020103">
    <property type="entry name" value="PsdUridine_synth_cat_dom_sf"/>
</dbReference>
<evidence type="ECO:0000256" key="2">
    <source>
        <dbReference type="ARBA" id="ARBA00009773"/>
    </source>
</evidence>
<keyword evidence="8" id="KW-0175">Coiled coil</keyword>
<dbReference type="Gene3D" id="3.30.70.580">
    <property type="entry name" value="Pseudouridine synthase I, catalytic domain, N-terminal subdomain"/>
    <property type="match status" value="1"/>
</dbReference>
<keyword evidence="7" id="KW-0413">Isomerase</keyword>
<comment type="subcellular location">
    <subcellularLocation>
        <location evidence="1">Membrane</location>
        <topology evidence="1">Multi-pass membrane protein</topology>
    </subcellularLocation>
</comment>
<dbReference type="SUPFAM" id="SSF55120">
    <property type="entry name" value="Pseudouridine synthase"/>
    <property type="match status" value="1"/>
</dbReference>
<keyword evidence="3 9" id="KW-0812">Transmembrane</keyword>
<comment type="caution">
    <text evidence="11">The sequence shown here is derived from an EMBL/GenBank/DDBJ whole genome shotgun (WGS) entry which is preliminary data.</text>
</comment>
<protein>
    <submittedName>
        <fullName evidence="11">tRNA pseudouridine synthase</fullName>
    </submittedName>
</protein>
<comment type="similarity">
    <text evidence="2">Belongs to the autoinducer-2 exporter (AI-2E) (TC 2.A.86) family.</text>
</comment>
<dbReference type="InterPro" id="IPR020097">
    <property type="entry name" value="PsdUridine_synth_TruA_a/b_dom"/>
</dbReference>
<evidence type="ECO:0000313" key="11">
    <source>
        <dbReference type="EMBL" id="EKC56938.1"/>
    </source>
</evidence>
<dbReference type="AlphaFoldDB" id="K1SH69"/>
<evidence type="ECO:0000256" key="6">
    <source>
        <dbReference type="ARBA" id="ARBA00023136"/>
    </source>
</evidence>
<reference evidence="11" key="1">
    <citation type="journal article" date="2013" name="Environ. Microbiol.">
        <title>Microbiota from the distal guts of lean and obese adolescents exhibit partial functional redundancy besides clear differences in community structure.</title>
        <authorList>
            <person name="Ferrer M."/>
            <person name="Ruiz A."/>
            <person name="Lanza F."/>
            <person name="Haange S.B."/>
            <person name="Oberbach A."/>
            <person name="Till H."/>
            <person name="Bargiela R."/>
            <person name="Campoy C."/>
            <person name="Segura M.T."/>
            <person name="Richter M."/>
            <person name="von Bergen M."/>
            <person name="Seifert J."/>
            <person name="Suarez A."/>
        </authorList>
    </citation>
    <scope>NUCLEOTIDE SEQUENCE</scope>
</reference>
<keyword evidence="6 9" id="KW-0472">Membrane</keyword>
<dbReference type="GO" id="GO:0003723">
    <property type="term" value="F:RNA binding"/>
    <property type="evidence" value="ECO:0007669"/>
    <property type="project" value="InterPro"/>
</dbReference>
<proteinExistence type="inferred from homology"/>
<evidence type="ECO:0000256" key="5">
    <source>
        <dbReference type="ARBA" id="ARBA00022989"/>
    </source>
</evidence>
<evidence type="ECO:0000256" key="9">
    <source>
        <dbReference type="SAM" id="Phobius"/>
    </source>
</evidence>
<name>K1SH69_9ZZZZ</name>
<accession>K1SH69</accession>
<evidence type="ECO:0000259" key="10">
    <source>
        <dbReference type="Pfam" id="PF01416"/>
    </source>
</evidence>
<dbReference type="PANTHER" id="PTHR11142:SF22">
    <property type="entry name" value="TRNA PSEUDOURIDINE SYNTHASE A 2"/>
    <property type="match status" value="1"/>
</dbReference>
<evidence type="ECO:0000256" key="1">
    <source>
        <dbReference type="ARBA" id="ARBA00004141"/>
    </source>
</evidence>
<dbReference type="InterPro" id="IPR001406">
    <property type="entry name" value="PsdUridine_synth_TruA"/>
</dbReference>
<evidence type="ECO:0000256" key="3">
    <source>
        <dbReference type="ARBA" id="ARBA00022692"/>
    </source>
</evidence>
<feature type="transmembrane region" description="Helical" evidence="9">
    <location>
        <begin position="41"/>
        <end position="65"/>
    </location>
</feature>
<dbReference type="InterPro" id="IPR002549">
    <property type="entry name" value="AI-2E-like"/>
</dbReference>
<feature type="coiled-coil region" evidence="8">
    <location>
        <begin position="98"/>
        <end position="136"/>
    </location>
</feature>
<dbReference type="GO" id="GO:0031119">
    <property type="term" value="P:tRNA pseudouridine synthesis"/>
    <property type="evidence" value="ECO:0007669"/>
    <property type="project" value="TreeGrafter"/>
</dbReference>
<evidence type="ECO:0000256" key="8">
    <source>
        <dbReference type="SAM" id="Coils"/>
    </source>
</evidence>
<keyword evidence="5 9" id="KW-1133">Transmembrane helix</keyword>